<feature type="transmembrane region" description="Helical" evidence="10">
    <location>
        <begin position="598"/>
        <end position="616"/>
    </location>
</feature>
<name>A0A934JZ90_9BACT</name>
<dbReference type="GO" id="GO:0000272">
    <property type="term" value="P:polysaccharide catabolic process"/>
    <property type="evidence" value="ECO:0007669"/>
    <property type="project" value="InterPro"/>
</dbReference>
<organism evidence="13 14">
    <name type="scientific">Candidatus Nephthysia bennettiae</name>
    <dbReference type="NCBI Taxonomy" id="3127016"/>
    <lineage>
        <taxon>Bacteria</taxon>
        <taxon>Bacillati</taxon>
        <taxon>Candidatus Dormiibacterota</taxon>
        <taxon>Candidatus Dormibacteria</taxon>
        <taxon>Candidatus Dormibacterales</taxon>
        <taxon>Candidatus Dormibacteraceae</taxon>
        <taxon>Candidatus Nephthysia</taxon>
    </lineage>
</organism>
<evidence type="ECO:0000259" key="11">
    <source>
        <dbReference type="Pfam" id="PF00535"/>
    </source>
</evidence>
<dbReference type="PANTHER" id="PTHR48090:SF3">
    <property type="entry name" value="UNDECAPRENYL-PHOSPHATE 4-DEOXY-4-FORMAMIDO-L-ARABINOSE TRANSFERASE"/>
    <property type="match status" value="1"/>
</dbReference>
<evidence type="ECO:0000256" key="5">
    <source>
        <dbReference type="ARBA" id="ARBA00022801"/>
    </source>
</evidence>
<accession>A0A934JZ90</accession>
<dbReference type="InterPro" id="IPR017853">
    <property type="entry name" value="GH"/>
</dbReference>
<feature type="transmembrane region" description="Helical" evidence="10">
    <location>
        <begin position="503"/>
        <end position="525"/>
    </location>
</feature>
<dbReference type="SUPFAM" id="SSF53448">
    <property type="entry name" value="Nucleotide-diphospho-sugar transferases"/>
    <property type="match status" value="1"/>
</dbReference>
<evidence type="ECO:0000256" key="4">
    <source>
        <dbReference type="ARBA" id="ARBA00022692"/>
    </source>
</evidence>
<feature type="transmembrane region" description="Helical" evidence="10">
    <location>
        <begin position="273"/>
        <end position="292"/>
    </location>
</feature>
<evidence type="ECO:0000256" key="2">
    <source>
        <dbReference type="ARBA" id="ARBA00022676"/>
    </source>
</evidence>
<feature type="transmembrane region" description="Helical" evidence="10">
    <location>
        <begin position="573"/>
        <end position="591"/>
    </location>
</feature>
<evidence type="ECO:0000313" key="14">
    <source>
        <dbReference type="Proteomes" id="UP000612893"/>
    </source>
</evidence>
<protein>
    <submittedName>
        <fullName evidence="13">Glycosyltransferase</fullName>
    </submittedName>
</protein>
<comment type="caution">
    <text evidence="13">The sequence shown here is derived from an EMBL/GenBank/DDBJ whole genome shotgun (WGS) entry which is preliminary data.</text>
</comment>
<evidence type="ECO:0000256" key="1">
    <source>
        <dbReference type="ARBA" id="ARBA00022475"/>
    </source>
</evidence>
<dbReference type="PANTHER" id="PTHR48090">
    <property type="entry name" value="UNDECAPRENYL-PHOSPHATE 4-DEOXY-4-FORMAMIDO-L-ARABINOSE TRANSFERASE-RELATED"/>
    <property type="match status" value="1"/>
</dbReference>
<keyword evidence="7 10" id="KW-1133">Transmembrane helix</keyword>
<feature type="transmembrane region" description="Helical" evidence="10">
    <location>
        <begin position="407"/>
        <end position="424"/>
    </location>
</feature>
<feature type="transmembrane region" description="Helical" evidence="10">
    <location>
        <begin position="532"/>
        <end position="553"/>
    </location>
</feature>
<dbReference type="InterPro" id="IPR050256">
    <property type="entry name" value="Glycosyltransferase_2"/>
</dbReference>
<feature type="domain" description="Glycosyltransferase 2-like" evidence="11">
    <location>
        <begin position="1"/>
        <end position="159"/>
    </location>
</feature>
<feature type="transmembrane region" description="Helical" evidence="10">
    <location>
        <begin position="229"/>
        <end position="253"/>
    </location>
</feature>
<keyword evidence="3" id="KW-0808">Transferase</keyword>
<keyword evidence="6" id="KW-0448">Lipopolysaccharide biosynthesis</keyword>
<evidence type="ECO:0000256" key="8">
    <source>
        <dbReference type="ARBA" id="ARBA00023136"/>
    </source>
</evidence>
<dbReference type="Gene3D" id="3.20.20.80">
    <property type="entry name" value="Glycosidases"/>
    <property type="match status" value="1"/>
</dbReference>
<evidence type="ECO:0000259" key="12">
    <source>
        <dbReference type="Pfam" id="PF26410"/>
    </source>
</evidence>
<keyword evidence="14" id="KW-1185">Reference proteome</keyword>
<reference evidence="13" key="1">
    <citation type="submission" date="2020-10" db="EMBL/GenBank/DDBJ databases">
        <title>Ca. Dormibacterota MAGs.</title>
        <authorList>
            <person name="Montgomery K."/>
        </authorList>
    </citation>
    <scope>NUCLEOTIDE SEQUENCE [LARGE SCALE GENOMIC DNA]</scope>
    <source>
        <strain evidence="13">SC8812_S17_10</strain>
    </source>
</reference>
<feature type="domain" description="Glycoside hydrolase family 5" evidence="12">
    <location>
        <begin position="850"/>
        <end position="1026"/>
    </location>
</feature>
<dbReference type="Proteomes" id="UP000612893">
    <property type="component" value="Unassembled WGS sequence"/>
</dbReference>
<keyword evidence="5" id="KW-0378">Hydrolase</keyword>
<feature type="transmembrane region" description="Helical" evidence="10">
    <location>
        <begin position="436"/>
        <end position="453"/>
    </location>
</feature>
<feature type="transmembrane region" description="Helical" evidence="10">
    <location>
        <begin position="365"/>
        <end position="383"/>
    </location>
</feature>
<dbReference type="InterPro" id="IPR001173">
    <property type="entry name" value="Glyco_trans_2-like"/>
</dbReference>
<dbReference type="GO" id="GO:0009103">
    <property type="term" value="P:lipopolysaccharide biosynthetic process"/>
    <property type="evidence" value="ECO:0007669"/>
    <property type="project" value="UniProtKB-KW"/>
</dbReference>
<keyword evidence="2" id="KW-0328">Glycosyltransferase</keyword>
<evidence type="ECO:0000313" key="13">
    <source>
        <dbReference type="EMBL" id="MBJ7598631.1"/>
    </source>
</evidence>
<dbReference type="InterPro" id="IPR029044">
    <property type="entry name" value="Nucleotide-diphossugar_trans"/>
</dbReference>
<keyword evidence="9" id="KW-0326">Glycosidase</keyword>
<feature type="transmembrane region" description="Helical" evidence="10">
    <location>
        <begin position="304"/>
        <end position="326"/>
    </location>
</feature>
<dbReference type="Pfam" id="PF00535">
    <property type="entry name" value="Glycos_transf_2"/>
    <property type="match status" value="1"/>
</dbReference>
<proteinExistence type="predicted"/>
<dbReference type="GO" id="GO:0004553">
    <property type="term" value="F:hydrolase activity, hydrolyzing O-glycosyl compounds"/>
    <property type="evidence" value="ECO:0007669"/>
    <property type="project" value="InterPro"/>
</dbReference>
<dbReference type="EMBL" id="JAEKNR010000118">
    <property type="protein sequence ID" value="MBJ7598631.1"/>
    <property type="molecule type" value="Genomic_DNA"/>
</dbReference>
<feature type="transmembrane region" description="Helical" evidence="10">
    <location>
        <begin position="338"/>
        <end position="358"/>
    </location>
</feature>
<keyword evidence="4 10" id="KW-0812">Transmembrane</keyword>
<dbReference type="Gene3D" id="3.90.550.10">
    <property type="entry name" value="Spore Coat Polysaccharide Biosynthesis Protein SpsA, Chain A"/>
    <property type="match status" value="1"/>
</dbReference>
<evidence type="ECO:0000256" key="9">
    <source>
        <dbReference type="ARBA" id="ARBA00023295"/>
    </source>
</evidence>
<evidence type="ECO:0000256" key="3">
    <source>
        <dbReference type="ARBA" id="ARBA00022679"/>
    </source>
</evidence>
<evidence type="ECO:0000256" key="6">
    <source>
        <dbReference type="ARBA" id="ARBA00022985"/>
    </source>
</evidence>
<dbReference type="InterPro" id="IPR018087">
    <property type="entry name" value="Glyco_hydro_5_CS"/>
</dbReference>
<evidence type="ECO:0000256" key="10">
    <source>
        <dbReference type="SAM" id="Phobius"/>
    </source>
</evidence>
<dbReference type="AlphaFoldDB" id="A0A934JZ90"/>
<dbReference type="Pfam" id="PF26410">
    <property type="entry name" value="GH5_mannosidase"/>
    <property type="match status" value="1"/>
</dbReference>
<keyword evidence="8 10" id="KW-0472">Membrane</keyword>
<gene>
    <name evidence="13" type="ORF">JF922_11175</name>
</gene>
<dbReference type="SUPFAM" id="SSF51445">
    <property type="entry name" value="(Trans)glycosidases"/>
    <property type="match status" value="1"/>
</dbReference>
<dbReference type="GO" id="GO:0005886">
    <property type="term" value="C:plasma membrane"/>
    <property type="evidence" value="ECO:0007669"/>
    <property type="project" value="TreeGrafter"/>
</dbReference>
<evidence type="ECO:0000256" key="7">
    <source>
        <dbReference type="ARBA" id="ARBA00022989"/>
    </source>
</evidence>
<keyword evidence="1" id="KW-1003">Cell membrane</keyword>
<sequence length="1074" mass="117809">MPAHNEADNIEAAVDNALEAASRVAARFEVVVVDDGSTDGTPEIVESLAAVYGDAVRLVRNDSNLGYGPTVRRAWSVARMEWLLFSDSDRQFDLREVGGLVPLTDDATIVAGWRKHRQDPVLRRVNSRIFNVATRLFFGTRLRDIDCAFKLMRTSALRQLELTANSAMVNAELIYQARQHGLPVAQVPVTHYARKFGKASGGDPKVIARAIGEFFAMRRRFNRPEARQLRLHCWLVALLALVGGVAATSWAVVNHVVLAYGDAEAHLNISKRVVSGLTHGLAQLGGVWLPLPHMLMLPFVINDAMWRAGIAGAAVGVPALILLAVMSFRLAHLLTGSIMASWLAPVTVLANANALYLAATPMTEVLLLAMVTTSVCFLARWVLQDGLNDLVLAGLFGALATLSRYDGWALVCCEAAVVMIMALLRHRTGRSMEGLMILFGVLAFSGIAGWILWNQLIFSNPLYFAGSVYGSAEQQRFFLQHGLLPTYHDLGKSVAYWLEDVRLVAGSILSGVAGAGLVTLLFISARRRRVEPILVAAAALSSFAFYILSLYVGQASLILPRFVPHNSPYQLSNVRYGLQALLPIGLFIAYLAARRPKILVPLLLLLVLEQGVASVVTQQVIAYEDGTQGLSSQLVSKGPDGPRVEDWMRRNYVGGLVLMDDYRRPIGPVESGVPMQNFIGVGNKPYWKESLDNPGLYATWIILQQSATDAVWSGFNTGARSILEDHFVEVYRSGYIHVYKERAEPVDLVVKRGQHLYVNGQRWVSVGVNSYDLLDQSQQVIDGRLAQLANGGHNTVRIWCFDKDGGIGEATLDKLGVTLRSARDRGLRVICTLGNALSDYGGQEYFTPGGQNFFTSEVARARYRDQVRRVLKHRDAYGVRLADNPAILAWDLLNEPRNNSGIPQGSVTGWTEEMGRFVSSIDQRHLVTVGGEGFQSGYPANTQLSGTQGTDFPALCGLSSITLCSAHLFPKYLSPSADSKEIGQVMQGWRSQADQLNKPVLVEEVGYSLSDDGNLTRRHAFYDNVARATNNSDLDGALLWNLGARADKAFTLAYNDLDSVRVLSAWSSIVRKTR</sequence>
<dbReference type="GO" id="GO:0099621">
    <property type="term" value="F:undecaprenyl-phosphate 4-deoxy-4-formamido-L-arabinose transferase activity"/>
    <property type="evidence" value="ECO:0007669"/>
    <property type="project" value="TreeGrafter"/>
</dbReference>
<dbReference type="PROSITE" id="PS00659">
    <property type="entry name" value="GLYCOSYL_HYDROL_F5"/>
    <property type="match status" value="1"/>
</dbReference>
<dbReference type="InterPro" id="IPR001547">
    <property type="entry name" value="Glyco_hydro_5"/>
</dbReference>